<gene>
    <name evidence="2" type="ORF">KUF71_012536</name>
</gene>
<keyword evidence="2" id="KW-0378">Hydrolase</keyword>
<keyword evidence="2" id="KW-0645">Protease</keyword>
<feature type="compositionally biased region" description="Polar residues" evidence="1">
    <location>
        <begin position="282"/>
        <end position="306"/>
    </location>
</feature>
<dbReference type="PANTHER" id="PTHR31025">
    <property type="entry name" value="SI:CH211-196P9.1-RELATED"/>
    <property type="match status" value="1"/>
</dbReference>
<dbReference type="Proteomes" id="UP001219518">
    <property type="component" value="Unassembled WGS sequence"/>
</dbReference>
<keyword evidence="2" id="KW-0031">Aminopeptidase</keyword>
<dbReference type="AlphaFoldDB" id="A0AAE1LMX8"/>
<reference evidence="2" key="1">
    <citation type="submission" date="2021-07" db="EMBL/GenBank/DDBJ databases">
        <authorList>
            <person name="Catto M.A."/>
            <person name="Jacobson A."/>
            <person name="Kennedy G."/>
            <person name="Labadie P."/>
            <person name="Hunt B.G."/>
            <person name="Srinivasan R."/>
        </authorList>
    </citation>
    <scope>NUCLEOTIDE SEQUENCE</scope>
    <source>
        <strain evidence="2">PL_HMW_Pooled</strain>
        <tissue evidence="2">Head</tissue>
    </source>
</reference>
<proteinExistence type="predicted"/>
<evidence type="ECO:0000256" key="1">
    <source>
        <dbReference type="SAM" id="MobiDB-lite"/>
    </source>
</evidence>
<feature type="region of interest" description="Disordered" evidence="1">
    <location>
        <begin position="260"/>
        <end position="313"/>
    </location>
</feature>
<keyword evidence="3" id="KW-1185">Reference proteome</keyword>
<dbReference type="EMBL" id="JAHWGI010001190">
    <property type="protein sequence ID" value="KAK3924514.1"/>
    <property type="molecule type" value="Genomic_DNA"/>
</dbReference>
<evidence type="ECO:0000313" key="3">
    <source>
        <dbReference type="Proteomes" id="UP001219518"/>
    </source>
</evidence>
<sequence length="551" mass="61808">MLILNLRNEEVDVESFKSFTDDILLKNFSGLTFGQRRELMKLSDLLKAEYEKIKSMFGLDDDSSAIKSRCSKMAAENIQCTRTKDPTGLAHTEDLGCQPLSNADDDTEMTKHATDLFCLDLCTPSLSQSFSLNKPSTAQSRPVKKAKTTLDCKAINVEPMDIIGLLDCDRGKRLIASVRELKALSNSDQIFLMDRIYAAVSKDRESPFKHYPETSVKIAIAKGITKDFPELKCDGECEWKSWLTVTQTKFQSVRRKCGQRKNSSFSTGSQSQNTSRKRKTSTAETSTVTSRATCSTVEQPVSAESSTSEERNDELSILTASLKRYMDGALPNTQNRSQISASLASTYEARRSWINSEEPSCTTVLHEYKHLQSYNGSMILEEFSRMQPLEENFVEKFEKLAPLIVKHTQMTKPSLHNDVFHKFGHNVNLVALLVLPKLLPTSLNAKTASDKELAHLKKYKQMSEQIPSSSFLQVAPEGTDAFNHKSMESAIGKEEPTPIFPYLLWLTNDYKSGQIFLKIDQVSFLVGTFPSTTDPVIRAVEQKALFKTSLT</sequence>
<accession>A0AAE1LMX8</accession>
<evidence type="ECO:0000313" key="2">
    <source>
        <dbReference type="EMBL" id="KAK3924514.1"/>
    </source>
</evidence>
<name>A0AAE1LMX8_9NEOP</name>
<feature type="compositionally biased region" description="Polar residues" evidence="1">
    <location>
        <begin position="260"/>
        <end position="274"/>
    </location>
</feature>
<protein>
    <submittedName>
        <fullName evidence="2">M18 family aminopeptidase 2</fullName>
    </submittedName>
</protein>
<dbReference type="GO" id="GO:0004177">
    <property type="term" value="F:aminopeptidase activity"/>
    <property type="evidence" value="ECO:0007669"/>
    <property type="project" value="UniProtKB-KW"/>
</dbReference>
<reference evidence="2" key="2">
    <citation type="journal article" date="2023" name="BMC Genomics">
        <title>Pest status, molecular evolution, and epigenetic factors derived from the genome assembly of Frankliniella fusca, a thysanopteran phytovirus vector.</title>
        <authorList>
            <person name="Catto M.A."/>
            <person name="Labadie P.E."/>
            <person name="Jacobson A.L."/>
            <person name="Kennedy G.G."/>
            <person name="Srinivasan R."/>
            <person name="Hunt B.G."/>
        </authorList>
    </citation>
    <scope>NUCLEOTIDE SEQUENCE</scope>
    <source>
        <strain evidence="2">PL_HMW_Pooled</strain>
    </source>
</reference>
<organism evidence="2 3">
    <name type="scientific">Frankliniella fusca</name>
    <dbReference type="NCBI Taxonomy" id="407009"/>
    <lineage>
        <taxon>Eukaryota</taxon>
        <taxon>Metazoa</taxon>
        <taxon>Ecdysozoa</taxon>
        <taxon>Arthropoda</taxon>
        <taxon>Hexapoda</taxon>
        <taxon>Insecta</taxon>
        <taxon>Pterygota</taxon>
        <taxon>Neoptera</taxon>
        <taxon>Paraneoptera</taxon>
        <taxon>Thysanoptera</taxon>
        <taxon>Terebrantia</taxon>
        <taxon>Thripoidea</taxon>
        <taxon>Thripidae</taxon>
        <taxon>Frankliniella</taxon>
    </lineage>
</organism>
<comment type="caution">
    <text evidence="2">The sequence shown here is derived from an EMBL/GenBank/DDBJ whole genome shotgun (WGS) entry which is preliminary data.</text>
</comment>
<dbReference type="PANTHER" id="PTHR31025:SF9">
    <property type="entry name" value="SI:DKEY-286J15.1"/>
    <property type="match status" value="1"/>
</dbReference>